<accession>A0ABY9DNK2</accession>
<evidence type="ECO:0000256" key="1">
    <source>
        <dbReference type="SAM" id="MobiDB-lite"/>
    </source>
</evidence>
<reference evidence="3 4" key="1">
    <citation type="journal article" date="2023" name="Hortic Res">
        <title>The complete reference genome for grapevine (Vitis vinifera L.) genetics and breeding.</title>
        <authorList>
            <person name="Shi X."/>
            <person name="Cao S."/>
            <person name="Wang X."/>
            <person name="Huang S."/>
            <person name="Wang Y."/>
            <person name="Liu Z."/>
            <person name="Liu W."/>
            <person name="Leng X."/>
            <person name="Peng Y."/>
            <person name="Wang N."/>
            <person name="Wang Y."/>
            <person name="Ma Z."/>
            <person name="Xu X."/>
            <person name="Zhang F."/>
            <person name="Xue H."/>
            <person name="Zhong H."/>
            <person name="Wang Y."/>
            <person name="Zhang K."/>
            <person name="Velt A."/>
            <person name="Avia K."/>
            <person name="Holtgrawe D."/>
            <person name="Grimplet J."/>
            <person name="Matus J.T."/>
            <person name="Ware D."/>
            <person name="Wu X."/>
            <person name="Wang H."/>
            <person name="Liu C."/>
            <person name="Fang Y."/>
            <person name="Rustenholz C."/>
            <person name="Cheng Z."/>
            <person name="Xiao H."/>
            <person name="Zhou Y."/>
        </authorList>
    </citation>
    <scope>NUCLEOTIDE SEQUENCE [LARGE SCALE GENOMIC DNA]</scope>
    <source>
        <strain evidence="4">cv. Pinot noir / PN40024</strain>
        <tissue evidence="3">Leaf</tissue>
    </source>
</reference>
<keyword evidence="2" id="KW-1133">Transmembrane helix</keyword>
<sequence length="168" mass="18897">MVEGDVEDCSVFPPSNHEGLPIQSQNQQDPPSSSSLSSSLPSHLNVRGTTLGFGLTRWFAFGLRHLHSKLLAIASSFRHYANTRPTLGSFGPATGVITALVLAFFFITLRRRRRSRPHSWEGTLDHLMLLIKERDEKIIQLLYQIIQMNEALLTHHRVGAVETQKQLT</sequence>
<protein>
    <recommendedName>
        <fullName evidence="5">Transmembrane protein</fullName>
    </recommendedName>
</protein>
<feature type="compositionally biased region" description="Low complexity" evidence="1">
    <location>
        <begin position="30"/>
        <end position="41"/>
    </location>
</feature>
<dbReference type="PANTHER" id="PTHR37206">
    <property type="entry name" value="TRANSMEMBRANE PROTEIN"/>
    <property type="match status" value="1"/>
</dbReference>
<evidence type="ECO:0000256" key="2">
    <source>
        <dbReference type="SAM" id="Phobius"/>
    </source>
</evidence>
<dbReference type="Proteomes" id="UP001227230">
    <property type="component" value="Chromosome 17"/>
</dbReference>
<feature type="region of interest" description="Disordered" evidence="1">
    <location>
        <begin position="17"/>
        <end position="41"/>
    </location>
</feature>
<evidence type="ECO:0008006" key="5">
    <source>
        <dbReference type="Google" id="ProtNLM"/>
    </source>
</evidence>
<name>A0ABY9DNK2_VITVI</name>
<organism evidence="3 4">
    <name type="scientific">Vitis vinifera</name>
    <name type="common">Grape</name>
    <dbReference type="NCBI Taxonomy" id="29760"/>
    <lineage>
        <taxon>Eukaryota</taxon>
        <taxon>Viridiplantae</taxon>
        <taxon>Streptophyta</taxon>
        <taxon>Embryophyta</taxon>
        <taxon>Tracheophyta</taxon>
        <taxon>Spermatophyta</taxon>
        <taxon>Magnoliopsida</taxon>
        <taxon>eudicotyledons</taxon>
        <taxon>Gunneridae</taxon>
        <taxon>Pentapetalae</taxon>
        <taxon>rosids</taxon>
        <taxon>Vitales</taxon>
        <taxon>Vitaceae</taxon>
        <taxon>Viteae</taxon>
        <taxon>Vitis</taxon>
    </lineage>
</organism>
<evidence type="ECO:0000313" key="3">
    <source>
        <dbReference type="EMBL" id="WKA08471.1"/>
    </source>
</evidence>
<evidence type="ECO:0000313" key="4">
    <source>
        <dbReference type="Proteomes" id="UP001227230"/>
    </source>
</evidence>
<dbReference type="PANTHER" id="PTHR37206:SF1">
    <property type="entry name" value="TRANSMEMBRANE PROTEIN"/>
    <property type="match status" value="1"/>
</dbReference>
<keyword evidence="4" id="KW-1185">Reference proteome</keyword>
<keyword evidence="2" id="KW-0812">Transmembrane</keyword>
<dbReference type="EMBL" id="CP126664">
    <property type="protein sequence ID" value="WKA08471.1"/>
    <property type="molecule type" value="Genomic_DNA"/>
</dbReference>
<keyword evidence="2" id="KW-0472">Membrane</keyword>
<gene>
    <name evidence="3" type="ORF">VitviT2T_026192</name>
</gene>
<feature type="transmembrane region" description="Helical" evidence="2">
    <location>
        <begin position="90"/>
        <end position="109"/>
    </location>
</feature>
<proteinExistence type="predicted"/>